<proteinExistence type="predicted"/>
<accession>A0ABQ9VI33</accession>
<evidence type="ECO:0000313" key="2">
    <source>
        <dbReference type="Proteomes" id="UP001266305"/>
    </source>
</evidence>
<dbReference type="InterPro" id="IPR017850">
    <property type="entry name" value="Alkaline_phosphatase_core_sf"/>
</dbReference>
<name>A0ABQ9VI33_SAGOE</name>
<evidence type="ECO:0000313" key="1">
    <source>
        <dbReference type="EMBL" id="KAK2108293.1"/>
    </source>
</evidence>
<protein>
    <recommendedName>
        <fullName evidence="3">Alkaline phosphatase</fullName>
    </recommendedName>
</protein>
<evidence type="ECO:0008006" key="3">
    <source>
        <dbReference type="Google" id="ProtNLM"/>
    </source>
</evidence>
<organism evidence="1 2">
    <name type="scientific">Saguinus oedipus</name>
    <name type="common">Cotton-top tamarin</name>
    <name type="synonym">Oedipomidas oedipus</name>
    <dbReference type="NCBI Taxonomy" id="9490"/>
    <lineage>
        <taxon>Eukaryota</taxon>
        <taxon>Metazoa</taxon>
        <taxon>Chordata</taxon>
        <taxon>Craniata</taxon>
        <taxon>Vertebrata</taxon>
        <taxon>Euteleostomi</taxon>
        <taxon>Mammalia</taxon>
        <taxon>Eutheria</taxon>
        <taxon>Euarchontoglires</taxon>
        <taxon>Primates</taxon>
        <taxon>Haplorrhini</taxon>
        <taxon>Platyrrhini</taxon>
        <taxon>Cebidae</taxon>
        <taxon>Callitrichinae</taxon>
        <taxon>Saguinus</taxon>
    </lineage>
</organism>
<sequence length="100" mass="10955">MSGLEQYFGTQPEATKLFGHHLVSGVPTSPPSSCPQDMQGLWMLLLLGLRLQLSLGVIPVEEENPAFWNRQAAEALDAAKKLQPIQRVAKNLILFLGDGE</sequence>
<keyword evidence="2" id="KW-1185">Reference proteome</keyword>
<dbReference type="SUPFAM" id="SSF53649">
    <property type="entry name" value="Alkaline phosphatase-like"/>
    <property type="match status" value="1"/>
</dbReference>
<gene>
    <name evidence="1" type="ORF">P7K49_013458</name>
</gene>
<dbReference type="EMBL" id="JASSZA010000006">
    <property type="protein sequence ID" value="KAK2108293.1"/>
    <property type="molecule type" value="Genomic_DNA"/>
</dbReference>
<reference evidence="1 2" key="1">
    <citation type="submission" date="2023-05" db="EMBL/GenBank/DDBJ databases">
        <title>B98-5 Cell Line De Novo Hybrid Assembly: An Optical Mapping Approach.</title>
        <authorList>
            <person name="Kananen K."/>
            <person name="Auerbach J.A."/>
            <person name="Kautto E."/>
            <person name="Blachly J.S."/>
        </authorList>
    </citation>
    <scope>NUCLEOTIDE SEQUENCE [LARGE SCALE GENOMIC DNA]</scope>
    <source>
        <strain evidence="1">B95-8</strain>
        <tissue evidence="1">Cell line</tissue>
    </source>
</reference>
<dbReference type="Proteomes" id="UP001266305">
    <property type="component" value="Unassembled WGS sequence"/>
</dbReference>
<dbReference type="Gene3D" id="3.40.720.10">
    <property type="entry name" value="Alkaline Phosphatase, subunit A"/>
    <property type="match status" value="1"/>
</dbReference>
<comment type="caution">
    <text evidence="1">The sequence shown here is derived from an EMBL/GenBank/DDBJ whole genome shotgun (WGS) entry which is preliminary data.</text>
</comment>